<reference evidence="1" key="1">
    <citation type="submission" date="2020-05" db="EMBL/GenBank/DDBJ databases">
        <title>Large-scale comparative analyses of tick genomes elucidate their genetic diversity and vector capacities.</title>
        <authorList>
            <person name="Jia N."/>
            <person name="Wang J."/>
            <person name="Shi W."/>
            <person name="Du L."/>
            <person name="Sun Y."/>
            <person name="Zhan W."/>
            <person name="Jiang J."/>
            <person name="Wang Q."/>
            <person name="Zhang B."/>
            <person name="Ji P."/>
            <person name="Sakyi L.B."/>
            <person name="Cui X."/>
            <person name="Yuan T."/>
            <person name="Jiang B."/>
            <person name="Yang W."/>
            <person name="Lam T.T.-Y."/>
            <person name="Chang Q."/>
            <person name="Ding S."/>
            <person name="Wang X."/>
            <person name="Zhu J."/>
            <person name="Ruan X."/>
            <person name="Zhao L."/>
            <person name="Wei J."/>
            <person name="Que T."/>
            <person name="Du C."/>
            <person name="Cheng J."/>
            <person name="Dai P."/>
            <person name="Han X."/>
            <person name="Huang E."/>
            <person name="Gao Y."/>
            <person name="Liu J."/>
            <person name="Shao H."/>
            <person name="Ye R."/>
            <person name="Li L."/>
            <person name="Wei W."/>
            <person name="Wang X."/>
            <person name="Wang C."/>
            <person name="Yang T."/>
            <person name="Huo Q."/>
            <person name="Li W."/>
            <person name="Guo W."/>
            <person name="Chen H."/>
            <person name="Zhou L."/>
            <person name="Ni X."/>
            <person name="Tian J."/>
            <person name="Zhou Y."/>
            <person name="Sheng Y."/>
            <person name="Liu T."/>
            <person name="Pan Y."/>
            <person name="Xia L."/>
            <person name="Li J."/>
            <person name="Zhao F."/>
            <person name="Cao W."/>
        </authorList>
    </citation>
    <scope>NUCLEOTIDE SEQUENCE</scope>
    <source>
        <strain evidence="1">Dsil-2018</strain>
    </source>
</reference>
<evidence type="ECO:0000313" key="1">
    <source>
        <dbReference type="EMBL" id="KAH7954981.1"/>
    </source>
</evidence>
<keyword evidence="2" id="KW-1185">Reference proteome</keyword>
<evidence type="ECO:0000313" key="2">
    <source>
        <dbReference type="Proteomes" id="UP000821865"/>
    </source>
</evidence>
<accession>A0ACB8D0V8</accession>
<name>A0ACB8D0V8_DERSI</name>
<protein>
    <submittedName>
        <fullName evidence="1">Uncharacterized protein</fullName>
    </submittedName>
</protein>
<dbReference type="Proteomes" id="UP000821865">
    <property type="component" value="Chromosome 4"/>
</dbReference>
<organism evidence="1 2">
    <name type="scientific">Dermacentor silvarum</name>
    <name type="common">Tick</name>
    <dbReference type="NCBI Taxonomy" id="543639"/>
    <lineage>
        <taxon>Eukaryota</taxon>
        <taxon>Metazoa</taxon>
        <taxon>Ecdysozoa</taxon>
        <taxon>Arthropoda</taxon>
        <taxon>Chelicerata</taxon>
        <taxon>Arachnida</taxon>
        <taxon>Acari</taxon>
        <taxon>Parasitiformes</taxon>
        <taxon>Ixodida</taxon>
        <taxon>Ixodoidea</taxon>
        <taxon>Ixodidae</taxon>
        <taxon>Rhipicephalinae</taxon>
        <taxon>Dermacentor</taxon>
    </lineage>
</organism>
<comment type="caution">
    <text evidence="1">The sequence shown here is derived from an EMBL/GenBank/DDBJ whole genome shotgun (WGS) entry which is preliminary data.</text>
</comment>
<proteinExistence type="predicted"/>
<gene>
    <name evidence="1" type="ORF">HPB49_023600</name>
</gene>
<sequence>MCQDQLTVRAATDPDHIALDDVDDGSPSTYISDTTRLLRDQASTRRLLTREPPFPEGWKRDMQVWGEAMNIVARAVKLPPASGDRPPRPFNPHNARDIMRLYRRNRKRAVRLIFDDPPQLCPIPLATLEDHFEITCSRRSTNTPILLARTPAADEINLNF</sequence>
<dbReference type="EMBL" id="CM023473">
    <property type="protein sequence ID" value="KAH7954981.1"/>
    <property type="molecule type" value="Genomic_DNA"/>
</dbReference>